<dbReference type="InterPro" id="IPR013783">
    <property type="entry name" value="Ig-like_fold"/>
</dbReference>
<protein>
    <submittedName>
        <fullName evidence="3">I20RA protein</fullName>
    </submittedName>
</protein>
<evidence type="ECO:0000259" key="2">
    <source>
        <dbReference type="Pfam" id="PF09294"/>
    </source>
</evidence>
<reference evidence="3" key="1">
    <citation type="journal article" date="2021" name="Cell">
        <title>Tracing the genetic footprints of vertebrate landing in non-teleost ray-finned fishes.</title>
        <authorList>
            <person name="Bi X."/>
            <person name="Wang K."/>
            <person name="Yang L."/>
            <person name="Pan H."/>
            <person name="Jiang H."/>
            <person name="Wei Q."/>
            <person name="Fang M."/>
            <person name="Yu H."/>
            <person name="Zhu C."/>
            <person name="Cai Y."/>
            <person name="He Y."/>
            <person name="Gan X."/>
            <person name="Zeng H."/>
            <person name="Yu D."/>
            <person name="Zhu Y."/>
            <person name="Jiang H."/>
            <person name="Qiu Q."/>
            <person name="Yang H."/>
            <person name="Zhang Y.E."/>
            <person name="Wang W."/>
            <person name="Zhu M."/>
            <person name="He S."/>
            <person name="Zhang G."/>
        </authorList>
    </citation>
    <scope>NUCLEOTIDE SEQUENCE</scope>
    <source>
        <strain evidence="3">Pddl_001</strain>
    </source>
</reference>
<dbReference type="Pfam" id="PF09294">
    <property type="entry name" value="Interfer-bind"/>
    <property type="match status" value="1"/>
</dbReference>
<feature type="non-terminal residue" evidence="3">
    <location>
        <position position="1"/>
    </location>
</feature>
<dbReference type="PANTHER" id="PTHR20859">
    <property type="entry name" value="INTERFERON/INTERLEUKIN RECEPTOR"/>
    <property type="match status" value="1"/>
</dbReference>
<sequence>IYGGEKDIWHDQEQCTNIIRTWCDLSKETSDLLLEYYARVKAVSNGISSNWTESTRFNPKLHTKIGPPFLKVRADERSIFIRLWGPNKWQFDNKTKAKSMAKYYKSLQYNVSLYNEKTKQLVSTVLGGIISVYTEKMTLKY</sequence>
<feature type="non-terminal residue" evidence="3">
    <location>
        <position position="141"/>
    </location>
</feature>
<dbReference type="Proteomes" id="UP001166093">
    <property type="component" value="Unassembled WGS sequence"/>
</dbReference>
<dbReference type="InterPro" id="IPR036116">
    <property type="entry name" value="FN3_sf"/>
</dbReference>
<comment type="caution">
    <text evidence="3">The sequence shown here is derived from an EMBL/GenBank/DDBJ whole genome shotgun (WGS) entry which is preliminary data.</text>
</comment>
<dbReference type="InterPro" id="IPR003961">
    <property type="entry name" value="FN3_dom"/>
</dbReference>
<dbReference type="PANTHER" id="PTHR20859:SF86">
    <property type="entry name" value="INTERLEUKIN-20 RECEPTOR SUBUNIT ALPHA"/>
    <property type="match status" value="1"/>
</dbReference>
<gene>
    <name evidence="3" type="primary">Il20ra_0</name>
    <name evidence="3" type="ORF">GTO93_0015980</name>
</gene>
<dbReference type="InterPro" id="IPR015373">
    <property type="entry name" value="Interferon/interleukin_rcp_dom"/>
</dbReference>
<organism evidence="3 4">
    <name type="scientific">Polyodon spathula</name>
    <name type="common">North American paddlefish</name>
    <name type="synonym">Squalus spathula</name>
    <dbReference type="NCBI Taxonomy" id="7913"/>
    <lineage>
        <taxon>Eukaryota</taxon>
        <taxon>Metazoa</taxon>
        <taxon>Chordata</taxon>
        <taxon>Craniata</taxon>
        <taxon>Vertebrata</taxon>
        <taxon>Euteleostomi</taxon>
        <taxon>Actinopterygii</taxon>
        <taxon>Chondrostei</taxon>
        <taxon>Acipenseriformes</taxon>
        <taxon>Polyodontidae</taxon>
        <taxon>Polyodon</taxon>
    </lineage>
</organism>
<evidence type="ECO:0000313" key="4">
    <source>
        <dbReference type="Proteomes" id="UP001166093"/>
    </source>
</evidence>
<evidence type="ECO:0000313" key="3">
    <source>
        <dbReference type="EMBL" id="MBN3275499.1"/>
    </source>
</evidence>
<dbReference type="Pfam" id="PF01108">
    <property type="entry name" value="Tissue_fac"/>
    <property type="match status" value="1"/>
</dbReference>
<dbReference type="Gene3D" id="2.60.40.10">
    <property type="entry name" value="Immunoglobulins"/>
    <property type="match status" value="2"/>
</dbReference>
<accession>A0ABS2XMG6</accession>
<name>A0ABS2XMG6_POLSP</name>
<feature type="domain" description="Interferon/interleukin receptor" evidence="2">
    <location>
        <begin position="63"/>
        <end position="120"/>
    </location>
</feature>
<evidence type="ECO:0000259" key="1">
    <source>
        <dbReference type="Pfam" id="PF01108"/>
    </source>
</evidence>
<dbReference type="InterPro" id="IPR050650">
    <property type="entry name" value="Type-II_Cytokine-TF_Rcpt"/>
</dbReference>
<keyword evidence="4" id="KW-1185">Reference proteome</keyword>
<proteinExistence type="predicted"/>
<feature type="domain" description="Fibronectin type-III" evidence="1">
    <location>
        <begin position="6"/>
        <end position="51"/>
    </location>
</feature>
<dbReference type="SUPFAM" id="SSF49265">
    <property type="entry name" value="Fibronectin type III"/>
    <property type="match status" value="2"/>
</dbReference>
<dbReference type="EMBL" id="JAAWVQ010051391">
    <property type="protein sequence ID" value="MBN3275499.1"/>
    <property type="molecule type" value="Genomic_DNA"/>
</dbReference>